<dbReference type="GO" id="GO:0005737">
    <property type="term" value="C:cytoplasm"/>
    <property type="evidence" value="ECO:0007669"/>
    <property type="project" value="UniProtKB-SubCell"/>
</dbReference>
<feature type="region of interest" description="Disordered" evidence="3">
    <location>
        <begin position="306"/>
        <end position="331"/>
    </location>
</feature>
<dbReference type="AlphaFoldDB" id="A0A0F4Z8Q5"/>
<feature type="region of interest" description="Disordered" evidence="3">
    <location>
        <begin position="137"/>
        <end position="158"/>
    </location>
</feature>
<feature type="region of interest" description="Disordered" evidence="3">
    <location>
        <begin position="14"/>
        <end position="51"/>
    </location>
</feature>
<evidence type="ECO:0000313" key="4">
    <source>
        <dbReference type="EMBL" id="KKA26496.1"/>
    </source>
</evidence>
<dbReference type="EMBL" id="LAEV01002148">
    <property type="protein sequence ID" value="KKA26496.1"/>
    <property type="molecule type" value="Genomic_DNA"/>
</dbReference>
<dbReference type="OrthoDB" id="4977at2759"/>
<accession>A0A0F4Z8Q5</accession>
<comment type="caution">
    <text evidence="4">The sequence shown here is derived from an EMBL/GenBank/DDBJ whole genome shotgun (WGS) entry which is preliminary data.</text>
</comment>
<dbReference type="GO" id="GO:0005869">
    <property type="term" value="C:dynactin complex"/>
    <property type="evidence" value="ECO:0007669"/>
    <property type="project" value="InterPro"/>
</dbReference>
<feature type="compositionally biased region" description="Basic and acidic residues" evidence="3">
    <location>
        <begin position="306"/>
        <end position="326"/>
    </location>
</feature>
<comment type="subcellular location">
    <subcellularLocation>
        <location evidence="1">Cytoplasm</location>
    </subcellularLocation>
</comment>
<feature type="compositionally biased region" description="Basic residues" evidence="3">
    <location>
        <begin position="91"/>
        <end position="101"/>
    </location>
</feature>
<feature type="region of interest" description="Disordered" evidence="3">
    <location>
        <begin position="66"/>
        <end position="121"/>
    </location>
</feature>
<protein>
    <recommendedName>
        <fullName evidence="6">Dynactin subunit 2</fullName>
    </recommendedName>
</protein>
<dbReference type="Proteomes" id="UP000033483">
    <property type="component" value="Unassembled WGS sequence"/>
</dbReference>
<evidence type="ECO:0000256" key="2">
    <source>
        <dbReference type="ARBA" id="ARBA00022490"/>
    </source>
</evidence>
<evidence type="ECO:0008006" key="6">
    <source>
        <dbReference type="Google" id="ProtNLM"/>
    </source>
</evidence>
<dbReference type="Pfam" id="PF04912">
    <property type="entry name" value="Dynamitin"/>
    <property type="match status" value="1"/>
</dbReference>
<proteinExistence type="predicted"/>
<feature type="compositionally biased region" description="Acidic residues" evidence="3">
    <location>
        <begin position="105"/>
        <end position="120"/>
    </location>
</feature>
<organism evidence="4 5">
    <name type="scientific">Thielaviopsis punctulata</name>
    <dbReference type="NCBI Taxonomy" id="72032"/>
    <lineage>
        <taxon>Eukaryota</taxon>
        <taxon>Fungi</taxon>
        <taxon>Dikarya</taxon>
        <taxon>Ascomycota</taxon>
        <taxon>Pezizomycotina</taxon>
        <taxon>Sordariomycetes</taxon>
        <taxon>Hypocreomycetidae</taxon>
        <taxon>Microascales</taxon>
        <taxon>Ceratocystidaceae</taxon>
        <taxon>Thielaviopsis</taxon>
    </lineage>
</organism>
<keyword evidence="5" id="KW-1185">Reference proteome</keyword>
<reference evidence="4 5" key="1">
    <citation type="submission" date="2015-03" db="EMBL/GenBank/DDBJ databases">
        <authorList>
            <person name="Radwan O."/>
            <person name="Al-Naeli F.A."/>
            <person name="Rendon G.A."/>
            <person name="Fields C."/>
        </authorList>
    </citation>
    <scope>NUCLEOTIDE SEQUENCE [LARGE SCALE GENOMIC DNA]</scope>
    <source>
        <strain evidence="4">CR-DP1</strain>
    </source>
</reference>
<name>A0A0F4Z8Q5_9PEZI</name>
<dbReference type="PANTHER" id="PTHR15346">
    <property type="entry name" value="DYNACTIN SUBUNIT"/>
    <property type="match status" value="1"/>
</dbReference>
<dbReference type="GO" id="GO:0007017">
    <property type="term" value="P:microtubule-based process"/>
    <property type="evidence" value="ECO:0007669"/>
    <property type="project" value="InterPro"/>
</dbReference>
<evidence type="ECO:0000313" key="5">
    <source>
        <dbReference type="Proteomes" id="UP000033483"/>
    </source>
</evidence>
<evidence type="ECO:0000256" key="1">
    <source>
        <dbReference type="ARBA" id="ARBA00004496"/>
    </source>
</evidence>
<keyword evidence="2" id="KW-0963">Cytoplasm</keyword>
<dbReference type="InterPro" id="IPR028133">
    <property type="entry name" value="Dynamitin"/>
</dbReference>
<gene>
    <name evidence="4" type="ORF">TD95_004484</name>
</gene>
<evidence type="ECO:0000256" key="3">
    <source>
        <dbReference type="SAM" id="MobiDB-lite"/>
    </source>
</evidence>
<sequence>MALNRKYAALPDLDSAPDIYETPGLTDDNSTVPGSTLRTQSEFDFEDEIDDHDSGIARSRLRINEARSRFNPASVDASTVDFSDRVDTKRKSYKTSSRRRRILEDNTEEYGDFSDEDDEESLQRKIARLKREVEEAKEQYGKRQAAPDGENKDAEDDGQDTLASLGQILDEISRPSAPAVASVLVPRTVIPGEQKPEAAAVEEEGESLVVSKDATYTVTYAPAYEQTHALAKVTEFDQRLMSLEAALGANDAIGLELGSNGVPRAMLPTLDIMQKQVSTLAQASTATLDAISRRVRTLTQEAEQLTKARKDAKEAQDALDGTKSEDADSEQEAKINALYGTLPTIESLAPLLPPLLDRLRSLRTIHSDAATAADILNRIEKQQTEMATELKQWREGLAKVEEAIEKGTTTMQGNTKVMEEWVKDLEARIAKLDS</sequence>
<feature type="compositionally biased region" description="Polar residues" evidence="3">
    <location>
        <begin position="27"/>
        <end position="40"/>
    </location>
</feature>